<dbReference type="AlphaFoldDB" id="A0AAV7UR36"/>
<organism evidence="2 3">
    <name type="scientific">Pleurodeles waltl</name>
    <name type="common">Iberian ribbed newt</name>
    <dbReference type="NCBI Taxonomy" id="8319"/>
    <lineage>
        <taxon>Eukaryota</taxon>
        <taxon>Metazoa</taxon>
        <taxon>Chordata</taxon>
        <taxon>Craniata</taxon>
        <taxon>Vertebrata</taxon>
        <taxon>Euteleostomi</taxon>
        <taxon>Amphibia</taxon>
        <taxon>Batrachia</taxon>
        <taxon>Caudata</taxon>
        <taxon>Salamandroidea</taxon>
        <taxon>Salamandridae</taxon>
        <taxon>Pleurodelinae</taxon>
        <taxon>Pleurodeles</taxon>
    </lineage>
</organism>
<evidence type="ECO:0000313" key="3">
    <source>
        <dbReference type="Proteomes" id="UP001066276"/>
    </source>
</evidence>
<dbReference type="EMBL" id="JANPWB010000005">
    <property type="protein sequence ID" value="KAJ1190223.1"/>
    <property type="molecule type" value="Genomic_DNA"/>
</dbReference>
<accession>A0AAV7UR36</accession>
<gene>
    <name evidence="2" type="ORF">NDU88_006961</name>
</gene>
<feature type="region of interest" description="Disordered" evidence="1">
    <location>
        <begin position="1"/>
        <end position="36"/>
    </location>
</feature>
<evidence type="ECO:0000256" key="1">
    <source>
        <dbReference type="SAM" id="MobiDB-lite"/>
    </source>
</evidence>
<keyword evidence="3" id="KW-1185">Reference proteome</keyword>
<dbReference type="Proteomes" id="UP001066276">
    <property type="component" value="Chromosome 3_1"/>
</dbReference>
<evidence type="ECO:0000313" key="2">
    <source>
        <dbReference type="EMBL" id="KAJ1190223.1"/>
    </source>
</evidence>
<reference evidence="2" key="1">
    <citation type="journal article" date="2022" name="bioRxiv">
        <title>Sequencing and chromosome-scale assembly of the giantPleurodeles waltlgenome.</title>
        <authorList>
            <person name="Brown T."/>
            <person name="Elewa A."/>
            <person name="Iarovenko S."/>
            <person name="Subramanian E."/>
            <person name="Araus A.J."/>
            <person name="Petzold A."/>
            <person name="Susuki M."/>
            <person name="Suzuki K.-i.T."/>
            <person name="Hayashi T."/>
            <person name="Toyoda A."/>
            <person name="Oliveira C."/>
            <person name="Osipova E."/>
            <person name="Leigh N.D."/>
            <person name="Simon A."/>
            <person name="Yun M.H."/>
        </authorList>
    </citation>
    <scope>NUCLEOTIDE SEQUENCE</scope>
    <source>
        <strain evidence="2">20211129_DDA</strain>
        <tissue evidence="2">Liver</tissue>
    </source>
</reference>
<sequence length="97" mass="10673">MAELEIREAASAATPRPAPWSLHGSRSSRGNPRDLSVGRAAYRDLSAGRGALRDPGAGCGRINVPCRGNLSPQPRRAPQRVPRHNRNVRKKYFFSQI</sequence>
<protein>
    <submittedName>
        <fullName evidence="2">Uncharacterized protein</fullName>
    </submittedName>
</protein>
<name>A0AAV7UR36_PLEWA</name>
<feature type="compositionally biased region" description="Basic residues" evidence="1">
    <location>
        <begin position="77"/>
        <end position="88"/>
    </location>
</feature>
<proteinExistence type="predicted"/>
<feature type="region of interest" description="Disordered" evidence="1">
    <location>
        <begin position="65"/>
        <end position="88"/>
    </location>
</feature>
<comment type="caution">
    <text evidence="2">The sequence shown here is derived from an EMBL/GenBank/DDBJ whole genome shotgun (WGS) entry which is preliminary data.</text>
</comment>